<dbReference type="PANTHER" id="PTHR33360">
    <property type="entry name" value="TRANSPOSASE FOR INSERTION SEQUENCE ELEMENT IS200"/>
    <property type="match status" value="1"/>
</dbReference>
<organism evidence="2 3">
    <name type="scientific">Candidatus Chromulinivorax destructor</name>
    <dbReference type="NCBI Taxonomy" id="2066483"/>
    <lineage>
        <taxon>Bacteria</taxon>
        <taxon>Candidatus Babelota</taxon>
        <taxon>Candidatus Babeliae</taxon>
        <taxon>Candidatus Babeliales</taxon>
        <taxon>Candidatus Chromulinivoraceae</taxon>
        <taxon>Candidatus Chromulinivorax</taxon>
    </lineage>
</organism>
<dbReference type="KEGG" id="cdes:C0J27_02335"/>
<evidence type="ECO:0000313" key="2">
    <source>
        <dbReference type="EMBL" id="AXK60573.1"/>
    </source>
</evidence>
<dbReference type="GO" id="GO:0003677">
    <property type="term" value="F:DNA binding"/>
    <property type="evidence" value="ECO:0007669"/>
    <property type="project" value="InterPro"/>
</dbReference>
<evidence type="ECO:0000313" key="3">
    <source>
        <dbReference type="Proteomes" id="UP000254834"/>
    </source>
</evidence>
<dbReference type="SMART" id="SM01321">
    <property type="entry name" value="Y1_Tnp"/>
    <property type="match status" value="1"/>
</dbReference>
<protein>
    <submittedName>
        <fullName evidence="2">IS200/IS605 family transposase</fullName>
    </submittedName>
</protein>
<accession>A0A345ZBA6</accession>
<dbReference type="OrthoDB" id="9793729at2"/>
<reference evidence="2 3" key="1">
    <citation type="submission" date="2017-12" db="EMBL/GenBank/DDBJ databases">
        <title>Chromulinavorax destructans is a abundant pathogen of dominant heterotrophic picoflagllates.</title>
        <authorList>
            <person name="Deeg C.M."/>
            <person name="Zimmer M."/>
            <person name="Suttle C.A."/>
        </authorList>
    </citation>
    <scope>NUCLEOTIDE SEQUENCE [LARGE SCALE GENOMIC DNA]</scope>
    <source>
        <strain evidence="2 3">SeV1</strain>
    </source>
</reference>
<gene>
    <name evidence="2" type="ORF">C0J27_02335</name>
</gene>
<dbReference type="Gene3D" id="3.30.70.1290">
    <property type="entry name" value="Transposase IS200-like"/>
    <property type="match status" value="1"/>
</dbReference>
<dbReference type="Pfam" id="PF01797">
    <property type="entry name" value="Y1_Tnp"/>
    <property type="match status" value="1"/>
</dbReference>
<dbReference type="NCBIfam" id="NF033573">
    <property type="entry name" value="transpos_IS200"/>
    <property type="match status" value="1"/>
</dbReference>
<sequence>MYYLVWIPKYRKKILTGEVKDRLEVLFRQCAEINEWTIEELNIQEDHVHMLIGLKPSISVSRTVQFLKGGSSRFIRKEYPELEEFLWGDSFWSDGYFAETVERVSEDKIRNYIQNQ</sequence>
<dbReference type="InterPro" id="IPR036515">
    <property type="entry name" value="Transposase_17_sf"/>
</dbReference>
<name>A0A345ZBA6_9BACT</name>
<dbReference type="AlphaFoldDB" id="A0A345ZBA6"/>
<dbReference type="EMBL" id="CP025544">
    <property type="protein sequence ID" value="AXK60573.1"/>
    <property type="molecule type" value="Genomic_DNA"/>
</dbReference>
<dbReference type="InterPro" id="IPR002686">
    <property type="entry name" value="Transposase_17"/>
</dbReference>
<proteinExistence type="predicted"/>
<dbReference type="SUPFAM" id="SSF143422">
    <property type="entry name" value="Transposase IS200-like"/>
    <property type="match status" value="1"/>
</dbReference>
<keyword evidence="3" id="KW-1185">Reference proteome</keyword>
<dbReference type="GO" id="GO:0004803">
    <property type="term" value="F:transposase activity"/>
    <property type="evidence" value="ECO:0007669"/>
    <property type="project" value="InterPro"/>
</dbReference>
<dbReference type="Proteomes" id="UP000254834">
    <property type="component" value="Chromosome"/>
</dbReference>
<evidence type="ECO:0000259" key="1">
    <source>
        <dbReference type="SMART" id="SM01321"/>
    </source>
</evidence>
<dbReference type="GO" id="GO:0006313">
    <property type="term" value="P:DNA transposition"/>
    <property type="evidence" value="ECO:0007669"/>
    <property type="project" value="InterPro"/>
</dbReference>
<dbReference type="PANTHER" id="PTHR33360:SF2">
    <property type="entry name" value="TRANSPOSASE FOR INSERTION SEQUENCE ELEMENT IS200"/>
    <property type="match status" value="1"/>
</dbReference>
<feature type="domain" description="Transposase IS200-like" evidence="1">
    <location>
        <begin position="2"/>
        <end position="116"/>
    </location>
</feature>